<name>A0A0A9BD04_ARUDO</name>
<protein>
    <submittedName>
        <fullName evidence="1">Uncharacterized protein</fullName>
    </submittedName>
</protein>
<evidence type="ECO:0000313" key="1">
    <source>
        <dbReference type="EMBL" id="JAD57162.1"/>
    </source>
</evidence>
<reference evidence="1" key="2">
    <citation type="journal article" date="2015" name="Data Brief">
        <title>Shoot transcriptome of the giant reed, Arundo donax.</title>
        <authorList>
            <person name="Barrero R.A."/>
            <person name="Guerrero F.D."/>
            <person name="Moolhuijzen P."/>
            <person name="Goolsby J.A."/>
            <person name="Tidwell J."/>
            <person name="Bellgard S.E."/>
            <person name="Bellgard M.I."/>
        </authorList>
    </citation>
    <scope>NUCLEOTIDE SEQUENCE</scope>
    <source>
        <tissue evidence="1">Shoot tissue taken approximately 20 cm above the soil surface</tissue>
    </source>
</reference>
<sequence length="34" mass="3851">MLQVGLFIATKDPSLLVPKIKNHDGMRLVFVQQL</sequence>
<dbReference type="EMBL" id="GBRH01240733">
    <property type="protein sequence ID" value="JAD57162.1"/>
    <property type="molecule type" value="Transcribed_RNA"/>
</dbReference>
<dbReference type="AlphaFoldDB" id="A0A0A9BD04"/>
<organism evidence="1">
    <name type="scientific">Arundo donax</name>
    <name type="common">Giant reed</name>
    <name type="synonym">Donax arundinaceus</name>
    <dbReference type="NCBI Taxonomy" id="35708"/>
    <lineage>
        <taxon>Eukaryota</taxon>
        <taxon>Viridiplantae</taxon>
        <taxon>Streptophyta</taxon>
        <taxon>Embryophyta</taxon>
        <taxon>Tracheophyta</taxon>
        <taxon>Spermatophyta</taxon>
        <taxon>Magnoliopsida</taxon>
        <taxon>Liliopsida</taxon>
        <taxon>Poales</taxon>
        <taxon>Poaceae</taxon>
        <taxon>PACMAD clade</taxon>
        <taxon>Arundinoideae</taxon>
        <taxon>Arundineae</taxon>
        <taxon>Arundo</taxon>
    </lineage>
</organism>
<accession>A0A0A9BD04</accession>
<proteinExistence type="predicted"/>
<reference evidence="1" key="1">
    <citation type="submission" date="2014-09" db="EMBL/GenBank/DDBJ databases">
        <authorList>
            <person name="Magalhaes I.L.F."/>
            <person name="Oliveira U."/>
            <person name="Santos F.R."/>
            <person name="Vidigal T.H.D.A."/>
            <person name="Brescovit A.D."/>
            <person name="Santos A.J."/>
        </authorList>
    </citation>
    <scope>NUCLEOTIDE SEQUENCE</scope>
    <source>
        <tissue evidence="1">Shoot tissue taken approximately 20 cm above the soil surface</tissue>
    </source>
</reference>